<reference evidence="1" key="1">
    <citation type="submission" date="2022-04" db="EMBL/GenBank/DDBJ databases">
        <title>Genome of the entomopathogenic fungus Entomophthora muscae.</title>
        <authorList>
            <person name="Elya C."/>
            <person name="Lovett B.R."/>
            <person name="Lee E."/>
            <person name="Macias A.M."/>
            <person name="Hajek A.E."/>
            <person name="De Bivort B.L."/>
            <person name="Kasson M.T."/>
            <person name="De Fine Licht H.H."/>
            <person name="Stajich J.E."/>
        </authorList>
    </citation>
    <scope>NUCLEOTIDE SEQUENCE</scope>
    <source>
        <strain evidence="1">Berkeley</strain>
    </source>
</reference>
<comment type="caution">
    <text evidence="1">The sequence shown here is derived from an EMBL/GenBank/DDBJ whole genome shotgun (WGS) entry which is preliminary data.</text>
</comment>
<gene>
    <name evidence="1" type="ORF">DSO57_1000477</name>
</gene>
<accession>A0ACC2UVV6</accession>
<dbReference type="EMBL" id="QTSX02000001">
    <property type="protein sequence ID" value="KAJ9090626.1"/>
    <property type="molecule type" value="Genomic_DNA"/>
</dbReference>
<evidence type="ECO:0000313" key="1">
    <source>
        <dbReference type="EMBL" id="KAJ9090626.1"/>
    </source>
</evidence>
<keyword evidence="2" id="KW-1185">Reference proteome</keyword>
<protein>
    <submittedName>
        <fullName evidence="1">Uncharacterized protein</fullName>
    </submittedName>
</protein>
<organism evidence="1 2">
    <name type="scientific">Entomophthora muscae</name>
    <dbReference type="NCBI Taxonomy" id="34485"/>
    <lineage>
        <taxon>Eukaryota</taxon>
        <taxon>Fungi</taxon>
        <taxon>Fungi incertae sedis</taxon>
        <taxon>Zoopagomycota</taxon>
        <taxon>Entomophthoromycotina</taxon>
        <taxon>Entomophthoromycetes</taxon>
        <taxon>Entomophthorales</taxon>
        <taxon>Entomophthoraceae</taxon>
        <taxon>Entomophthora</taxon>
    </lineage>
</organism>
<sequence>MGWFIIIHSRVEITSRGKRLLGAKRESNLARSYDYEIGTLSKAREELFRISSVKSKHMEFTNQCDAKGLNRKASCQIESSKKIKRFKGRLSRRYSEHAIPLAREKDCDQ</sequence>
<dbReference type="Proteomes" id="UP001165960">
    <property type="component" value="Unassembled WGS sequence"/>
</dbReference>
<proteinExistence type="predicted"/>
<name>A0ACC2UVV6_9FUNG</name>
<evidence type="ECO:0000313" key="2">
    <source>
        <dbReference type="Proteomes" id="UP001165960"/>
    </source>
</evidence>